<evidence type="ECO:0000313" key="5">
    <source>
        <dbReference type="EMBL" id="GLF93958.1"/>
    </source>
</evidence>
<feature type="region of interest" description="Disordered" evidence="3">
    <location>
        <begin position="1"/>
        <end position="25"/>
    </location>
</feature>
<feature type="domain" description="HTH luxR-type" evidence="4">
    <location>
        <begin position="77"/>
        <end position="142"/>
    </location>
</feature>
<accession>A0ABQ5NUB7</accession>
<dbReference type="Pfam" id="PF13458">
    <property type="entry name" value="Peripla_BP_6"/>
    <property type="match status" value="1"/>
</dbReference>
<dbReference type="Pfam" id="PF00196">
    <property type="entry name" value="GerE"/>
    <property type="match status" value="1"/>
</dbReference>
<dbReference type="Gene3D" id="3.40.50.2300">
    <property type="match status" value="2"/>
</dbReference>
<dbReference type="InterPro" id="IPR036388">
    <property type="entry name" value="WH-like_DNA-bd_sf"/>
</dbReference>
<dbReference type="PANTHER" id="PTHR30483">
    <property type="entry name" value="LEUCINE-SPECIFIC-BINDING PROTEIN"/>
    <property type="match status" value="1"/>
</dbReference>
<sequence>MTLTPTDRPGQLHQPDSPEQPGRPGLSAALLRRVAGFHACGLPSAQFLWCEDGRWAWVRMELRPVAGAVVSVSVRPLDGPPAGLTAREIDIISLVALGLANREISSRLGTSVRTVTTQVERLLRKLGQDSRAGLSALAVDRDLIRLPIPGGVEHRPGIRMLDLERHAATARTLATPAPRRFRSAGRDTLRIGTIAVAGAFAPDGRETAQGAALAVRDINALLHDDGRSVEHVVVHVDPLDEESVRAGLAALTAADVDAVTSSYASALSPAVFDFAADLGRTFLHTNTWTRSVDAVREDPHRYGHVFQTCPSETAYRSALLAYLRCHPAATGGEGQRRRPRLAVIELDGYGCAVTDGTFAARVHDSGWTAVSTHRVGLTVDDADALAAEVLADGPDLVVVSHLGVEAAAALQNAIVAHSPRQPTYHIYTPSVPGFARRTARGAGEGEVIWSTVTGRPDDPLGRRFSEAYARTFGTRPGRSQASAAYDQVRMLHTAFSVTGSFRPEAVDAYLRDGAYRGVNGTYLFAEPGQSSSGYPYDTADRSLSQPTLTYRLSRHGQEVINVA</sequence>
<gene>
    <name evidence="5" type="ORF">SYYSPA8_06695</name>
</gene>
<dbReference type="SUPFAM" id="SSF53822">
    <property type="entry name" value="Periplasmic binding protein-like I"/>
    <property type="match status" value="1"/>
</dbReference>
<dbReference type="RefSeq" id="WP_323446031.1">
    <property type="nucleotide sequence ID" value="NZ_BSBI01000002.1"/>
</dbReference>
<evidence type="ECO:0000256" key="3">
    <source>
        <dbReference type="SAM" id="MobiDB-lite"/>
    </source>
</evidence>
<dbReference type="InterPro" id="IPR051010">
    <property type="entry name" value="BCAA_transport"/>
</dbReference>
<dbReference type="Gene3D" id="1.10.10.10">
    <property type="entry name" value="Winged helix-like DNA-binding domain superfamily/Winged helix DNA-binding domain"/>
    <property type="match status" value="1"/>
</dbReference>
<dbReference type="CDD" id="cd06170">
    <property type="entry name" value="LuxR_C_like"/>
    <property type="match status" value="1"/>
</dbReference>
<comment type="similarity">
    <text evidence="1">Belongs to the leucine-binding protein family.</text>
</comment>
<dbReference type="SMART" id="SM00421">
    <property type="entry name" value="HTH_LUXR"/>
    <property type="match status" value="1"/>
</dbReference>
<keyword evidence="6" id="KW-1185">Reference proteome</keyword>
<dbReference type="InterPro" id="IPR000792">
    <property type="entry name" value="Tscrpt_reg_LuxR_C"/>
</dbReference>
<dbReference type="PANTHER" id="PTHR30483:SF6">
    <property type="entry name" value="PERIPLASMIC BINDING PROTEIN OF ABC TRANSPORTER FOR NATURAL AMINO ACIDS"/>
    <property type="match status" value="1"/>
</dbReference>
<dbReference type="InterPro" id="IPR028082">
    <property type="entry name" value="Peripla_BP_I"/>
</dbReference>
<keyword evidence="2" id="KW-0732">Signal</keyword>
<dbReference type="PRINTS" id="PR00038">
    <property type="entry name" value="HTHLUXR"/>
</dbReference>
<organism evidence="5 6">
    <name type="scientific">Streptomyces yaizuensis</name>
    <dbReference type="NCBI Taxonomy" id="2989713"/>
    <lineage>
        <taxon>Bacteria</taxon>
        <taxon>Bacillati</taxon>
        <taxon>Actinomycetota</taxon>
        <taxon>Actinomycetes</taxon>
        <taxon>Kitasatosporales</taxon>
        <taxon>Streptomycetaceae</taxon>
        <taxon>Streptomyces</taxon>
    </lineage>
</organism>
<evidence type="ECO:0000313" key="6">
    <source>
        <dbReference type="Proteomes" id="UP001291653"/>
    </source>
</evidence>
<proteinExistence type="inferred from homology"/>
<dbReference type="InterPro" id="IPR016032">
    <property type="entry name" value="Sig_transdc_resp-reg_C-effctor"/>
</dbReference>
<dbReference type="PROSITE" id="PS50043">
    <property type="entry name" value="HTH_LUXR_2"/>
    <property type="match status" value="1"/>
</dbReference>
<dbReference type="EMBL" id="BSBI01000002">
    <property type="protein sequence ID" value="GLF93958.1"/>
    <property type="molecule type" value="Genomic_DNA"/>
</dbReference>
<dbReference type="Proteomes" id="UP001291653">
    <property type="component" value="Unassembled WGS sequence"/>
</dbReference>
<evidence type="ECO:0000259" key="4">
    <source>
        <dbReference type="PROSITE" id="PS50043"/>
    </source>
</evidence>
<protein>
    <submittedName>
        <fullName evidence="5">ABC transporter substrate-binding protein</fullName>
    </submittedName>
</protein>
<dbReference type="SUPFAM" id="SSF46894">
    <property type="entry name" value="C-terminal effector domain of the bipartite response regulators"/>
    <property type="match status" value="1"/>
</dbReference>
<reference evidence="5 6" key="1">
    <citation type="submission" date="2022-10" db="EMBL/GenBank/DDBJ databases">
        <title>Draft genome sequence of Streptomyces sp. YSPA8.</title>
        <authorList>
            <person name="Moriuchi R."/>
            <person name="Dohra H."/>
            <person name="Yamamura H."/>
            <person name="Kodani S."/>
        </authorList>
    </citation>
    <scope>NUCLEOTIDE SEQUENCE [LARGE SCALE GENOMIC DNA]</scope>
    <source>
        <strain evidence="5 6">YSPA8</strain>
    </source>
</reference>
<dbReference type="InterPro" id="IPR028081">
    <property type="entry name" value="Leu-bd"/>
</dbReference>
<comment type="caution">
    <text evidence="5">The sequence shown here is derived from an EMBL/GenBank/DDBJ whole genome shotgun (WGS) entry which is preliminary data.</text>
</comment>
<name>A0ABQ5NUB7_9ACTN</name>
<evidence type="ECO:0000256" key="1">
    <source>
        <dbReference type="ARBA" id="ARBA00010062"/>
    </source>
</evidence>
<evidence type="ECO:0000256" key="2">
    <source>
        <dbReference type="ARBA" id="ARBA00022729"/>
    </source>
</evidence>